<keyword evidence="2" id="KW-1185">Reference proteome</keyword>
<dbReference type="EMBL" id="JAAOCD010000002">
    <property type="protein sequence ID" value="NHK98107.1"/>
    <property type="molecule type" value="Genomic_DNA"/>
</dbReference>
<reference evidence="1 2" key="1">
    <citation type="submission" date="2020-03" db="EMBL/GenBank/DDBJ databases">
        <title>Rubrivivax benzoatilyticus JA2 (sequenced after 10 years sub-culturing).</title>
        <authorList>
            <person name="Gupta D."/>
            <person name="Chintalapati S."/>
            <person name="Chintalapati V.R."/>
        </authorList>
    </citation>
    <scope>NUCLEOTIDE SEQUENCE [LARGE SCALE GENOMIC DNA]</scope>
    <source>
        <strain evidence="1 2">JA2-Mal</strain>
    </source>
</reference>
<dbReference type="SUPFAM" id="SSF50494">
    <property type="entry name" value="Trypsin-like serine proteases"/>
    <property type="match status" value="1"/>
</dbReference>
<evidence type="ECO:0000313" key="1">
    <source>
        <dbReference type="EMBL" id="NHK98107.1"/>
    </source>
</evidence>
<dbReference type="Pfam" id="PF13365">
    <property type="entry name" value="Trypsin_2"/>
    <property type="match status" value="1"/>
</dbReference>
<dbReference type="SUPFAM" id="SSF103642">
    <property type="entry name" value="Sec-C motif"/>
    <property type="match status" value="1"/>
</dbReference>
<name>A0ABX0HST2_9BURK</name>
<evidence type="ECO:0000313" key="2">
    <source>
        <dbReference type="Proteomes" id="UP000802098"/>
    </source>
</evidence>
<dbReference type="InterPro" id="IPR043504">
    <property type="entry name" value="Peptidase_S1_PA_chymotrypsin"/>
</dbReference>
<dbReference type="InterPro" id="IPR009003">
    <property type="entry name" value="Peptidase_S1_PA"/>
</dbReference>
<organism evidence="1 2">
    <name type="scientific">Rubrivivax benzoatilyticus</name>
    <dbReference type="NCBI Taxonomy" id="316997"/>
    <lineage>
        <taxon>Bacteria</taxon>
        <taxon>Pseudomonadati</taxon>
        <taxon>Pseudomonadota</taxon>
        <taxon>Betaproteobacteria</taxon>
        <taxon>Burkholderiales</taxon>
        <taxon>Sphaerotilaceae</taxon>
        <taxon>Rubrivivax</taxon>
    </lineage>
</organism>
<evidence type="ECO:0008006" key="3">
    <source>
        <dbReference type="Google" id="ProtNLM"/>
    </source>
</evidence>
<proteinExistence type="predicted"/>
<dbReference type="Gene3D" id="3.10.450.50">
    <property type="match status" value="1"/>
</dbReference>
<dbReference type="Pfam" id="PF02810">
    <property type="entry name" value="SEC-C"/>
    <property type="match status" value="1"/>
</dbReference>
<protein>
    <recommendedName>
        <fullName evidence="3">Serine protease</fullName>
    </recommendedName>
</protein>
<comment type="caution">
    <text evidence="1">The sequence shown here is derived from an EMBL/GenBank/DDBJ whole genome shotgun (WGS) entry which is preliminary data.</text>
</comment>
<dbReference type="Gene3D" id="2.40.10.10">
    <property type="entry name" value="Trypsin-like serine proteases"/>
    <property type="match status" value="2"/>
</dbReference>
<dbReference type="Proteomes" id="UP000802098">
    <property type="component" value="Unassembled WGS sequence"/>
</dbReference>
<sequence>MFVTDHLAHCTTRVACTFPGGAEGTGTAFVMNLCVEGSNAIPVLVTNRHVVKGAVTGRFWFTLRKPNANEPDYGKHHNFELDNFSQRWLYHKTLDLAVMPLQPFIQQGQNLGYSYFFSPLTPDLLPSPEELADLPALLDIVLVGYPNGIWDEKNNQPIIRKGITATHPELDYNGRPEFVIDAACFNGSSGSPVFLLELGRTVSRASGMTIGNSRVKLLGILYAGPMHFATGEVRAVEIGQKTIAVTGVPNNLGYVISSRAVKDFEPVLNFLNKNGRLPARNEACPCASTKRYKECCGVTS</sequence>
<gene>
    <name evidence="1" type="ORF">G7087_06930</name>
</gene>
<dbReference type="InterPro" id="IPR004027">
    <property type="entry name" value="SEC_C_motif"/>
</dbReference>
<dbReference type="RefSeq" id="WP_009857399.1">
    <property type="nucleotide sequence ID" value="NZ_JAAOCD010000002.1"/>
</dbReference>
<accession>A0ABX0HST2</accession>